<keyword evidence="4" id="KW-0285">Flavoprotein</keyword>
<comment type="similarity">
    <text evidence="3">Belongs to the cytochrome P450 family.</text>
</comment>
<evidence type="ECO:0000256" key="8">
    <source>
        <dbReference type="ARBA" id="ARBA00023004"/>
    </source>
</evidence>
<keyword evidence="8 10" id="KW-0408">Iron</keyword>
<dbReference type="Pfam" id="PF00067">
    <property type="entry name" value="p450"/>
    <property type="match status" value="1"/>
</dbReference>
<dbReference type="OrthoDB" id="2151789at2759"/>
<keyword evidence="5 10" id="KW-0479">Metal-binding</keyword>
<evidence type="ECO:0000256" key="9">
    <source>
        <dbReference type="ARBA" id="ARBA00023026"/>
    </source>
</evidence>
<dbReference type="PROSITE" id="PS51387">
    <property type="entry name" value="FAD_PCMH"/>
    <property type="match status" value="1"/>
</dbReference>
<dbReference type="PANTHER" id="PTHR42973:SF22">
    <property type="entry name" value="FAD-BINDING PCMH-TYPE DOMAIN-CONTAINING PROTEIN-RELATED"/>
    <property type="match status" value="1"/>
</dbReference>
<feature type="domain" description="FAD-binding PCMH-type" evidence="11">
    <location>
        <begin position="408"/>
        <end position="586"/>
    </location>
</feature>
<evidence type="ECO:0000256" key="2">
    <source>
        <dbReference type="ARBA" id="ARBA00005466"/>
    </source>
</evidence>
<dbReference type="PANTHER" id="PTHR42973">
    <property type="entry name" value="BINDING OXIDOREDUCTASE, PUTATIVE (AFU_ORTHOLOGUE AFUA_1G17690)-RELATED"/>
    <property type="match status" value="1"/>
</dbReference>
<keyword evidence="6" id="KW-0274">FAD</keyword>
<gene>
    <name evidence="12" type="ORF">SBOR_3678</name>
</gene>
<dbReference type="GO" id="GO:0020037">
    <property type="term" value="F:heme binding"/>
    <property type="evidence" value="ECO:0007669"/>
    <property type="project" value="InterPro"/>
</dbReference>
<evidence type="ECO:0000256" key="10">
    <source>
        <dbReference type="PIRSR" id="PIRSR602403-1"/>
    </source>
</evidence>
<evidence type="ECO:0000313" key="13">
    <source>
        <dbReference type="Proteomes" id="UP000019487"/>
    </source>
</evidence>
<dbReference type="AlphaFoldDB" id="W9CJE7"/>
<keyword evidence="10" id="KW-0349">Heme</keyword>
<dbReference type="InterPro" id="IPR016166">
    <property type="entry name" value="FAD-bd_PCMH"/>
</dbReference>
<dbReference type="PROSITE" id="PS00086">
    <property type="entry name" value="CYTOCHROME_P450"/>
    <property type="match status" value="1"/>
</dbReference>
<feature type="binding site" description="axial binding residue" evidence="10">
    <location>
        <position position="308"/>
    </location>
    <ligand>
        <name>heme</name>
        <dbReference type="ChEBI" id="CHEBI:30413"/>
    </ligand>
    <ligandPart>
        <name>Fe</name>
        <dbReference type="ChEBI" id="CHEBI:18248"/>
    </ligandPart>
</feature>
<dbReference type="CDD" id="cd11040">
    <property type="entry name" value="CYP7_CYP8-like"/>
    <property type="match status" value="1"/>
</dbReference>
<comment type="caution">
    <text evidence="12">The sequence shown here is derived from an EMBL/GenBank/DDBJ whole genome shotgun (WGS) entry which is preliminary data.</text>
</comment>
<evidence type="ECO:0000256" key="3">
    <source>
        <dbReference type="ARBA" id="ARBA00010617"/>
    </source>
</evidence>
<dbReference type="SUPFAM" id="SSF56176">
    <property type="entry name" value="FAD-binding/transporter-associated domain-like"/>
    <property type="match status" value="1"/>
</dbReference>
<keyword evidence="7" id="KW-0560">Oxidoreductase</keyword>
<dbReference type="GO" id="GO:0071949">
    <property type="term" value="F:FAD binding"/>
    <property type="evidence" value="ECO:0007669"/>
    <property type="project" value="InterPro"/>
</dbReference>
<evidence type="ECO:0000259" key="11">
    <source>
        <dbReference type="PROSITE" id="PS51387"/>
    </source>
</evidence>
<dbReference type="STRING" id="1432307.W9CJE7"/>
<evidence type="ECO:0000256" key="6">
    <source>
        <dbReference type="ARBA" id="ARBA00022827"/>
    </source>
</evidence>
<evidence type="ECO:0000256" key="1">
    <source>
        <dbReference type="ARBA" id="ARBA00001971"/>
    </source>
</evidence>
<dbReference type="Pfam" id="PF01565">
    <property type="entry name" value="FAD_binding_4"/>
    <property type="match status" value="1"/>
</dbReference>
<dbReference type="GO" id="GO:0016705">
    <property type="term" value="F:oxidoreductase activity, acting on paired donors, with incorporation or reduction of molecular oxygen"/>
    <property type="evidence" value="ECO:0007669"/>
    <property type="project" value="InterPro"/>
</dbReference>
<comment type="cofactor">
    <cofactor evidence="1 10">
        <name>heme</name>
        <dbReference type="ChEBI" id="CHEBI:30413"/>
    </cofactor>
</comment>
<reference evidence="12 13" key="1">
    <citation type="journal article" date="2014" name="Genome Announc.">
        <title>Draft genome sequence of Sclerotinia borealis, a psychrophilic plant pathogenic fungus.</title>
        <authorList>
            <person name="Mardanov A.V."/>
            <person name="Beletsky A.V."/>
            <person name="Kadnikov V.V."/>
            <person name="Ignatov A.N."/>
            <person name="Ravin N.V."/>
        </authorList>
    </citation>
    <scope>NUCLEOTIDE SEQUENCE [LARGE SCALE GENOMIC DNA]</scope>
    <source>
        <strain evidence="13">F-4157</strain>
    </source>
</reference>
<dbReference type="InterPro" id="IPR001128">
    <property type="entry name" value="Cyt_P450"/>
</dbReference>
<dbReference type="InterPro" id="IPR050416">
    <property type="entry name" value="FAD-linked_Oxidoreductase"/>
</dbReference>
<keyword evidence="13" id="KW-1185">Reference proteome</keyword>
<dbReference type="InterPro" id="IPR036396">
    <property type="entry name" value="Cyt_P450_sf"/>
</dbReference>
<evidence type="ECO:0000256" key="7">
    <source>
        <dbReference type="ARBA" id="ARBA00023002"/>
    </source>
</evidence>
<evidence type="ECO:0000256" key="5">
    <source>
        <dbReference type="ARBA" id="ARBA00022723"/>
    </source>
</evidence>
<evidence type="ECO:0000256" key="4">
    <source>
        <dbReference type="ARBA" id="ARBA00022630"/>
    </source>
</evidence>
<dbReference type="GO" id="GO:0004497">
    <property type="term" value="F:monooxygenase activity"/>
    <property type="evidence" value="ECO:0007669"/>
    <property type="project" value="InterPro"/>
</dbReference>
<dbReference type="InterPro" id="IPR002403">
    <property type="entry name" value="Cyt_P450_E_grp-IV"/>
</dbReference>
<dbReference type="InterPro" id="IPR017972">
    <property type="entry name" value="Cyt_P450_CS"/>
</dbReference>
<proteinExistence type="inferred from homology"/>
<sequence>MSQSLARQQLQPGERLDKLQDVLLSSVHQSMSWEKMTSKVIISSSPENDVRTISLLEWTRQVLLEGATTSFFGPSLLELEPQLFQSFFSFDDKSWKLTYNIPAPWSNDMRSAKATAQTALTNYFEMPKDRRPGACWLVETLEKEMKAVGIQPPDIAAYLMMYYWVINANSWKVSFWMLAYLIHDPSLLMTISEEISPMTNSNPTMSPNELVASFNSTATPQLLALYHEVIRIVTSSVSVRNVAKSVFVGGKQLQPGGRIIVPYRQLLLNDDVFGRDASEFNHERFLHRDGILSNNPSYRPFGGGSTYCPGRFLAKAEILTCVALAIGRFDMQLVSGNYECKKGAEESNFPRLELQKPCLGIMNPKEGDDVVVNICIALASSLGSDKVWYSNSTIYEDSAMTYFAQQEGELSPYCYVKPECSQDVANSVHTLARLNGKEIVPVCPFAVRSGGHHTVIGIANIHNGITIDLRNLNKTTVSRDKKTAFVEPGARSGSVYETLVPLGLALPGGRIGDIGVGGFTSGGGISYFGAAYGFRCDMVENFEIVVASGNIINANLKSNADLFKALKGGLNNFGIITRLDMRTFKLGQYWGGQIYYVGTKSPQLIDAFVDYTTNPNFDGNSALILTTIYTPEKGYIALGDFSYTKSIQRPAIFDCFIAGIPALIEDVRVSNLSDFASTFGANIPENLRQTSITATVKPSSLLLRDIYNLWNETVPVVALATNLVYSLTFQPLPVSMLAKISSTGGNSLGLGADDGPLVVLTLTTQYTSSEFDAVITSTTRANGSMVTMQMQPSM</sequence>
<dbReference type="GO" id="GO:0005506">
    <property type="term" value="F:iron ion binding"/>
    <property type="evidence" value="ECO:0007669"/>
    <property type="project" value="InterPro"/>
</dbReference>
<dbReference type="EMBL" id="AYSA01000159">
    <property type="protein sequence ID" value="ESZ95986.1"/>
    <property type="molecule type" value="Genomic_DNA"/>
</dbReference>
<protein>
    <submittedName>
        <fullName evidence="12">Putative oxidoreductase, FAD-binding</fullName>
    </submittedName>
</protein>
<dbReference type="InterPro" id="IPR006094">
    <property type="entry name" value="Oxid_FAD_bind_N"/>
</dbReference>
<name>W9CJE7_SCLBF</name>
<accession>W9CJE7</accession>
<dbReference type="Gene3D" id="1.10.630.10">
    <property type="entry name" value="Cytochrome P450"/>
    <property type="match status" value="1"/>
</dbReference>
<dbReference type="InterPro" id="IPR016169">
    <property type="entry name" value="FAD-bd_PCMH_sub2"/>
</dbReference>
<evidence type="ECO:0000313" key="12">
    <source>
        <dbReference type="EMBL" id="ESZ95986.1"/>
    </source>
</evidence>
<comment type="similarity">
    <text evidence="2">Belongs to the oxygen-dependent FAD-linked oxidoreductase family.</text>
</comment>
<dbReference type="Gene3D" id="3.30.465.10">
    <property type="match status" value="1"/>
</dbReference>
<dbReference type="InterPro" id="IPR036318">
    <property type="entry name" value="FAD-bd_PCMH-like_sf"/>
</dbReference>
<keyword evidence="9" id="KW-0843">Virulence</keyword>
<dbReference type="SUPFAM" id="SSF48264">
    <property type="entry name" value="Cytochrome P450"/>
    <property type="match status" value="1"/>
</dbReference>
<dbReference type="HOGENOM" id="CLU_353796_0_0_1"/>
<dbReference type="Proteomes" id="UP000019487">
    <property type="component" value="Unassembled WGS sequence"/>
</dbReference>
<organism evidence="12 13">
    <name type="scientific">Sclerotinia borealis (strain F-4128)</name>
    <dbReference type="NCBI Taxonomy" id="1432307"/>
    <lineage>
        <taxon>Eukaryota</taxon>
        <taxon>Fungi</taxon>
        <taxon>Dikarya</taxon>
        <taxon>Ascomycota</taxon>
        <taxon>Pezizomycotina</taxon>
        <taxon>Leotiomycetes</taxon>
        <taxon>Helotiales</taxon>
        <taxon>Sclerotiniaceae</taxon>
        <taxon>Sclerotinia</taxon>
    </lineage>
</organism>
<dbReference type="PRINTS" id="PR00465">
    <property type="entry name" value="EP450IV"/>
</dbReference>